<feature type="region of interest" description="Disordered" evidence="1">
    <location>
        <begin position="621"/>
        <end position="751"/>
    </location>
</feature>
<feature type="region of interest" description="Disordered" evidence="1">
    <location>
        <begin position="116"/>
        <end position="200"/>
    </location>
</feature>
<dbReference type="Proteomes" id="UP000799324">
    <property type="component" value="Unassembled WGS sequence"/>
</dbReference>
<sequence length="784" mass="88483">MTAEMTRTVYISLDWLNTFVGNDRTLSLCTNRSLVTVSLANSLTGFAAQVSSCWEGASCVANDGYCHTPFVHPHTTRRTPSLPVVSTDSQLSHAFYSLTIVITLATSKILATMPDEDLSRNESETQPATGHSTQEDGRGRGSSFELNKADMITPSGTPTSTLDCSTAPMQHPQPSQLQKEGSIVPPRADSPQSFEHSNVDTSENDDLYARDIDPPLHYNLAQSANKTRNQISDLSGAYEFAQSKRLNRDSFGGVKAEFGGQCGRLLDAWRARKGIEDALEKIDSISLPNGGRFAFVGDGVTGLLVFEDAVTVTLREWEAILMTTGVESVRYLLIGLAITYRQTSNIEWKLQRQRAILENYAHQWRKKNPGRSAERYPPAYCKSLERNLDDLDQDVVPHSRERHGREPQNKRVNEQYPASHESQYETWKRLKVDKENFTSRKVNQPVQNSTAPKRLPMKSKLRSKSMPLANRVVLSEHVRRQQSEECLQMAKLRAQVDDEGRNQWRLSELRNIVPWSREFWENTQRDIERLMNARARRGDIVEMRNEQERKKEKKRIQGRLSTSTTGSLTSPVSSSAEGLQAEKAPTEESLLEIPRTSQLPLPEPRPISPKRAMWLQEMHEEPESMPPLMTAPLKKSQQSPSPLRSTGQPKSLQPQPPPSSYPNPGFEPFPPFTGFKSPPASPRPRVAELAVPQPMFTPSSSTSSAPTRVPNNSTNPFRSQSPPQRHLPPSSSESMQFTSHPRLTRTQSPNLRPLWPRERAVHEILEDWRHFPEELRGRSRSFYL</sequence>
<feature type="compositionally biased region" description="Low complexity" evidence="1">
    <location>
        <begin position="558"/>
        <end position="575"/>
    </location>
</feature>
<feature type="compositionally biased region" description="Polar residues" evidence="1">
    <location>
        <begin position="154"/>
        <end position="179"/>
    </location>
</feature>
<feature type="region of interest" description="Disordered" evidence="1">
    <location>
        <begin position="398"/>
        <end position="419"/>
    </location>
</feature>
<evidence type="ECO:0000256" key="1">
    <source>
        <dbReference type="SAM" id="MobiDB-lite"/>
    </source>
</evidence>
<feature type="region of interest" description="Disordered" evidence="1">
    <location>
        <begin position="541"/>
        <end position="607"/>
    </location>
</feature>
<feature type="compositionally biased region" description="Polar residues" evidence="1">
    <location>
        <begin position="711"/>
        <end position="750"/>
    </location>
</feature>
<gene>
    <name evidence="2" type="ORF">K491DRAFT_729826</name>
</gene>
<protein>
    <submittedName>
        <fullName evidence="2">Uncharacterized protein</fullName>
    </submittedName>
</protein>
<reference evidence="2" key="1">
    <citation type="journal article" date="2020" name="Stud. Mycol.">
        <title>101 Dothideomycetes genomes: a test case for predicting lifestyles and emergence of pathogens.</title>
        <authorList>
            <person name="Haridas S."/>
            <person name="Albert R."/>
            <person name="Binder M."/>
            <person name="Bloem J."/>
            <person name="Labutti K."/>
            <person name="Salamov A."/>
            <person name="Andreopoulos B."/>
            <person name="Baker S."/>
            <person name="Barry K."/>
            <person name="Bills G."/>
            <person name="Bluhm B."/>
            <person name="Cannon C."/>
            <person name="Castanera R."/>
            <person name="Culley D."/>
            <person name="Daum C."/>
            <person name="Ezra D."/>
            <person name="Gonzalez J."/>
            <person name="Henrissat B."/>
            <person name="Kuo A."/>
            <person name="Liang C."/>
            <person name="Lipzen A."/>
            <person name="Lutzoni F."/>
            <person name="Magnuson J."/>
            <person name="Mondo S."/>
            <person name="Nolan M."/>
            <person name="Ohm R."/>
            <person name="Pangilinan J."/>
            <person name="Park H.-J."/>
            <person name="Ramirez L."/>
            <person name="Alfaro M."/>
            <person name="Sun H."/>
            <person name="Tritt A."/>
            <person name="Yoshinaga Y."/>
            <person name="Zwiers L.-H."/>
            <person name="Turgeon B."/>
            <person name="Goodwin S."/>
            <person name="Spatafora J."/>
            <person name="Crous P."/>
            <person name="Grigoriev I."/>
        </authorList>
    </citation>
    <scope>NUCLEOTIDE SEQUENCE</scope>
    <source>
        <strain evidence="2">CBS 122681</strain>
    </source>
</reference>
<name>A0A6A6SU16_9PLEO</name>
<feature type="compositionally biased region" description="Polar residues" evidence="1">
    <location>
        <begin position="635"/>
        <end position="647"/>
    </location>
</feature>
<dbReference type="AlphaFoldDB" id="A0A6A6SU16"/>
<accession>A0A6A6SU16</accession>
<proteinExistence type="predicted"/>
<evidence type="ECO:0000313" key="3">
    <source>
        <dbReference type="Proteomes" id="UP000799324"/>
    </source>
</evidence>
<feature type="compositionally biased region" description="Low complexity" evidence="1">
    <location>
        <begin position="692"/>
        <end position="710"/>
    </location>
</feature>
<evidence type="ECO:0000313" key="2">
    <source>
        <dbReference type="EMBL" id="KAF2651256.1"/>
    </source>
</evidence>
<feature type="compositionally biased region" description="Polar residues" evidence="1">
    <location>
        <begin position="190"/>
        <end position="200"/>
    </location>
</feature>
<feature type="compositionally biased region" description="Pro residues" evidence="1">
    <location>
        <begin position="654"/>
        <end position="671"/>
    </location>
</feature>
<organism evidence="2 3">
    <name type="scientific">Lophiostoma macrostomum CBS 122681</name>
    <dbReference type="NCBI Taxonomy" id="1314788"/>
    <lineage>
        <taxon>Eukaryota</taxon>
        <taxon>Fungi</taxon>
        <taxon>Dikarya</taxon>
        <taxon>Ascomycota</taxon>
        <taxon>Pezizomycotina</taxon>
        <taxon>Dothideomycetes</taxon>
        <taxon>Pleosporomycetidae</taxon>
        <taxon>Pleosporales</taxon>
        <taxon>Lophiostomataceae</taxon>
        <taxon>Lophiostoma</taxon>
    </lineage>
</organism>
<dbReference type="EMBL" id="MU004431">
    <property type="protein sequence ID" value="KAF2651256.1"/>
    <property type="molecule type" value="Genomic_DNA"/>
</dbReference>
<keyword evidence="3" id="KW-1185">Reference proteome</keyword>
<feature type="compositionally biased region" description="Basic and acidic residues" evidence="1">
    <location>
        <begin position="541"/>
        <end position="550"/>
    </location>
</feature>
<feature type="compositionally biased region" description="Basic and acidic residues" evidence="1">
    <location>
        <begin position="398"/>
        <end position="413"/>
    </location>
</feature>